<dbReference type="InterPro" id="IPR041349">
    <property type="entry name" value="PRODH"/>
</dbReference>
<dbReference type="InterPro" id="IPR048798">
    <property type="entry name" value="PutA_RHH"/>
</dbReference>
<dbReference type="GO" id="GO:0003842">
    <property type="term" value="F:L-glutamate gamma-semialdehyde dehydrogenase activity"/>
    <property type="evidence" value="ECO:0007669"/>
    <property type="project" value="InterPro"/>
</dbReference>
<dbReference type="GO" id="GO:0006355">
    <property type="term" value="P:regulation of DNA-templated transcription"/>
    <property type="evidence" value="ECO:0007669"/>
    <property type="project" value="InterPro"/>
</dbReference>
<dbReference type="Proteomes" id="UP000251088">
    <property type="component" value="Unassembled WGS sequence"/>
</dbReference>
<dbReference type="InterPro" id="IPR024082">
    <property type="entry name" value="PRODH_PutA_dom_II"/>
</dbReference>
<organism evidence="4 5">
    <name type="scientific">Klebsiella pneumoniae</name>
    <dbReference type="NCBI Taxonomy" id="573"/>
    <lineage>
        <taxon>Bacteria</taxon>
        <taxon>Pseudomonadati</taxon>
        <taxon>Pseudomonadota</taxon>
        <taxon>Gammaproteobacteria</taxon>
        <taxon>Enterobacterales</taxon>
        <taxon>Enterobacteriaceae</taxon>
        <taxon>Klebsiella/Raoultella group</taxon>
        <taxon>Klebsiella</taxon>
        <taxon>Klebsiella pneumoniae complex</taxon>
    </lineage>
</organism>
<proteinExistence type="predicted"/>
<dbReference type="AlphaFoldDB" id="A0A2X3F7L2"/>
<dbReference type="Pfam" id="PF21775">
    <property type="entry name" value="PutA_1st"/>
    <property type="match status" value="1"/>
</dbReference>
<dbReference type="InterPro" id="IPR010985">
    <property type="entry name" value="Ribbon_hlx_hlx"/>
</dbReference>
<evidence type="ECO:0000313" key="4">
    <source>
        <dbReference type="EMBL" id="SQC42015.1"/>
    </source>
</evidence>
<dbReference type="InterPro" id="IPR024089">
    <property type="entry name" value="PRODH_PutA_dom_I/II"/>
</dbReference>
<dbReference type="Gene3D" id="1.10.2060.10">
    <property type="entry name" value="PutA proline dehydrogenase (PRODH), domain 2"/>
    <property type="match status" value="1"/>
</dbReference>
<dbReference type="EMBL" id="UAWN01000017">
    <property type="protein sequence ID" value="SQC42015.1"/>
    <property type="molecule type" value="Genomic_DNA"/>
</dbReference>
<dbReference type="Pfam" id="PF14850">
    <property type="entry name" value="Pro_dh-DNA_bdg"/>
    <property type="match status" value="1"/>
</dbReference>
<reference evidence="4 5" key="1">
    <citation type="submission" date="2018-06" db="EMBL/GenBank/DDBJ databases">
        <authorList>
            <consortium name="Pathogen Informatics"/>
            <person name="Doyle S."/>
        </authorList>
    </citation>
    <scope>NUCLEOTIDE SEQUENCE [LARGE SCALE GENOMIC DNA]</scope>
    <source>
        <strain evidence="4 5">NCTC9128</strain>
    </source>
</reference>
<dbReference type="InterPro" id="IPR024090">
    <property type="entry name" value="PRODH_PutA_dom_I"/>
</dbReference>
<evidence type="ECO:0000259" key="1">
    <source>
        <dbReference type="Pfam" id="PF14850"/>
    </source>
</evidence>
<sequence length="231" mass="25533">MGTTTMGVKLDDATRERIKSAASRIDRTPHWLIKQAIFNYLEKLENDETLPELPALLSGAANESDDASEPTEEPYQPFLEFAEQILPQSVSRAAITAAWRRPETDAVPMLLEQARLPQPLGEQAHKLAYQLAEKLRNQKTASGRAGMVQSLLQEFSLSSQEGVALMCLAEALLRIPDKATRDALIRDKISNGNWQSHIGRSPSLFVNAATWGCCSPENWCRPITRPASPAP</sequence>
<name>A0A2X3F7L2_KLEPN</name>
<dbReference type="SUPFAM" id="SSF81935">
    <property type="entry name" value="N-terminal domain of bifunctional PutA protein"/>
    <property type="match status" value="1"/>
</dbReference>
<feature type="domain" description="PutA RHH" evidence="3">
    <location>
        <begin position="11"/>
        <end position="43"/>
    </location>
</feature>
<feature type="domain" description="Proline utilization A proline dehydrogenase N-terminal" evidence="2">
    <location>
        <begin position="89"/>
        <end position="136"/>
    </location>
</feature>
<dbReference type="CDD" id="cd22233">
    <property type="entry name" value="RHH_CopAso-like"/>
    <property type="match status" value="1"/>
</dbReference>
<dbReference type="Pfam" id="PF18327">
    <property type="entry name" value="PRODH"/>
    <property type="match status" value="1"/>
</dbReference>
<dbReference type="FunFam" id="1.20.5.550:FF:000001">
    <property type="entry name" value="Bifunctional protein PutA"/>
    <property type="match status" value="1"/>
</dbReference>
<protein>
    <submittedName>
        <fullName evidence="4">Proline dehydrogenase/delta-1-pyrroline-5-carboxylate dehydrogenase</fullName>
    </submittedName>
</protein>
<dbReference type="InterPro" id="IPR013321">
    <property type="entry name" value="Arc_rbn_hlx_hlx"/>
</dbReference>
<feature type="domain" description="Proline dehydrogenase PutA" evidence="1">
    <location>
        <begin position="147"/>
        <end position="217"/>
    </location>
</feature>
<evidence type="ECO:0000259" key="2">
    <source>
        <dbReference type="Pfam" id="PF18327"/>
    </source>
</evidence>
<dbReference type="SUPFAM" id="SSF47598">
    <property type="entry name" value="Ribbon-helix-helix"/>
    <property type="match status" value="1"/>
</dbReference>
<evidence type="ECO:0000259" key="3">
    <source>
        <dbReference type="Pfam" id="PF21775"/>
    </source>
</evidence>
<dbReference type="GO" id="GO:0043565">
    <property type="term" value="F:sequence-specific DNA binding"/>
    <property type="evidence" value="ECO:0007669"/>
    <property type="project" value="UniProtKB-ARBA"/>
</dbReference>
<dbReference type="Gene3D" id="1.20.5.550">
    <property type="entry name" value="Single Helix bin"/>
    <property type="match status" value="1"/>
</dbReference>
<accession>A0A2X3F7L2</accession>
<dbReference type="Gene3D" id="1.10.1220.10">
    <property type="entry name" value="Met repressor-like"/>
    <property type="match status" value="1"/>
</dbReference>
<evidence type="ECO:0000313" key="5">
    <source>
        <dbReference type="Proteomes" id="UP000251088"/>
    </source>
</evidence>
<gene>
    <name evidence="4" type="primary">putA_8</name>
    <name evidence="4" type="ORF">NCTC9128_07441</name>
</gene>